<proteinExistence type="predicted"/>
<dbReference type="Proteomes" id="UP001054837">
    <property type="component" value="Unassembled WGS sequence"/>
</dbReference>
<comment type="caution">
    <text evidence="1">The sequence shown here is derived from an EMBL/GenBank/DDBJ whole genome shotgun (WGS) entry which is preliminary data.</text>
</comment>
<protein>
    <submittedName>
        <fullName evidence="1">Uncharacterized protein</fullName>
    </submittedName>
</protein>
<reference evidence="1 2" key="1">
    <citation type="submission" date="2021-06" db="EMBL/GenBank/DDBJ databases">
        <title>Caerostris darwini draft genome.</title>
        <authorList>
            <person name="Kono N."/>
            <person name="Arakawa K."/>
        </authorList>
    </citation>
    <scope>NUCLEOTIDE SEQUENCE [LARGE SCALE GENOMIC DNA]</scope>
</reference>
<evidence type="ECO:0000313" key="1">
    <source>
        <dbReference type="EMBL" id="GIY73080.1"/>
    </source>
</evidence>
<sequence>MSNDIFDKENRKRKYSSQIDVAWKRKRFFSKHITTALSGRQISERGYDPEMNYHIKRFRVHGQMEKWLIRVPIFIDLKGPKTESKSISF</sequence>
<keyword evidence="2" id="KW-1185">Reference proteome</keyword>
<organism evidence="1 2">
    <name type="scientific">Caerostris darwini</name>
    <dbReference type="NCBI Taxonomy" id="1538125"/>
    <lineage>
        <taxon>Eukaryota</taxon>
        <taxon>Metazoa</taxon>
        <taxon>Ecdysozoa</taxon>
        <taxon>Arthropoda</taxon>
        <taxon>Chelicerata</taxon>
        <taxon>Arachnida</taxon>
        <taxon>Araneae</taxon>
        <taxon>Araneomorphae</taxon>
        <taxon>Entelegynae</taxon>
        <taxon>Araneoidea</taxon>
        <taxon>Araneidae</taxon>
        <taxon>Caerostris</taxon>
    </lineage>
</organism>
<evidence type="ECO:0000313" key="2">
    <source>
        <dbReference type="Proteomes" id="UP001054837"/>
    </source>
</evidence>
<dbReference type="AlphaFoldDB" id="A0AAV4VUT0"/>
<name>A0AAV4VUT0_9ARAC</name>
<gene>
    <name evidence="1" type="ORF">CDAR_67871</name>
</gene>
<dbReference type="EMBL" id="BPLQ01013561">
    <property type="protein sequence ID" value="GIY73080.1"/>
    <property type="molecule type" value="Genomic_DNA"/>
</dbReference>
<accession>A0AAV4VUT0</accession>